<name>A0AAV6RUF9_SOLSE</name>
<protein>
    <submittedName>
        <fullName evidence="1">Uncharacterized protein</fullName>
    </submittedName>
</protein>
<keyword evidence="2" id="KW-1185">Reference proteome</keyword>
<reference evidence="1 2" key="1">
    <citation type="journal article" date="2021" name="Sci. Rep.">
        <title>Chromosome anchoring in Senegalese sole (Solea senegalensis) reveals sex-associated markers and genome rearrangements in flatfish.</title>
        <authorList>
            <person name="Guerrero-Cozar I."/>
            <person name="Gomez-Garrido J."/>
            <person name="Berbel C."/>
            <person name="Martinez-Blanch J.F."/>
            <person name="Alioto T."/>
            <person name="Claros M.G."/>
            <person name="Gagnaire P.A."/>
            <person name="Manchado M."/>
        </authorList>
    </citation>
    <scope>NUCLEOTIDE SEQUENCE [LARGE SCALE GENOMIC DNA]</scope>
    <source>
        <strain evidence="1">Sse05_10M</strain>
    </source>
</reference>
<dbReference type="Proteomes" id="UP000693946">
    <property type="component" value="Linkage Group LG18"/>
</dbReference>
<dbReference type="AlphaFoldDB" id="A0AAV6RUF9"/>
<evidence type="ECO:0000313" key="1">
    <source>
        <dbReference type="EMBL" id="KAG7507885.1"/>
    </source>
</evidence>
<evidence type="ECO:0000313" key="2">
    <source>
        <dbReference type="Proteomes" id="UP000693946"/>
    </source>
</evidence>
<sequence>MGKLCILDKCKTEYTGRKVTRKHDDLQEIAYEMFGQVARQPPYAGYKQSQWSDGSSGANVVTFGRLMIKGQILPR</sequence>
<comment type="caution">
    <text evidence="1">The sequence shown here is derived from an EMBL/GenBank/DDBJ whole genome shotgun (WGS) entry which is preliminary data.</text>
</comment>
<dbReference type="EMBL" id="JAGKHQ010000010">
    <property type="protein sequence ID" value="KAG7507885.1"/>
    <property type="molecule type" value="Genomic_DNA"/>
</dbReference>
<proteinExistence type="predicted"/>
<accession>A0AAV6RUF9</accession>
<gene>
    <name evidence="1" type="ORF">JOB18_047987</name>
</gene>
<organism evidence="1 2">
    <name type="scientific">Solea senegalensis</name>
    <name type="common">Senegalese sole</name>
    <dbReference type="NCBI Taxonomy" id="28829"/>
    <lineage>
        <taxon>Eukaryota</taxon>
        <taxon>Metazoa</taxon>
        <taxon>Chordata</taxon>
        <taxon>Craniata</taxon>
        <taxon>Vertebrata</taxon>
        <taxon>Euteleostomi</taxon>
        <taxon>Actinopterygii</taxon>
        <taxon>Neopterygii</taxon>
        <taxon>Teleostei</taxon>
        <taxon>Neoteleostei</taxon>
        <taxon>Acanthomorphata</taxon>
        <taxon>Carangaria</taxon>
        <taxon>Pleuronectiformes</taxon>
        <taxon>Pleuronectoidei</taxon>
        <taxon>Soleidae</taxon>
        <taxon>Solea</taxon>
    </lineage>
</organism>